<sequence length="1396" mass="157473">MLVSPSMSLVVAGVASGICFLIYSGIFKGKSGGSKEDEKEIPVDDNHCACCLKPFHLGRGVRCKDCGARSCRKGCSRWDASDKAWHCLFCRQQSYWLKQKEVEARGGSLNKKDFHRYFSTAKARVYVAGVENATTSSGQSLAAEREEANTMETIRDFVEKIVEGLIGNMDDTPINRLYDHPAYDKVLEKHIVSLVDALTRLATVLHLCLKNKPSTNTPSMAHTTLREVVERVVEEARKLPGLGGSGGTGKVQEPRNIAEHSYEDLLATAILNKVIEKFQKERMDGNSNVLTGKSVSSTKCALSENEAILDEGVEEGCSSLEPLSQDECSSDCSASCLRRVRNQPEPLSLTIEERIEEVTTTYASDEEPKESDVLTIRNTHRVPFPELGMDIIDPSQESEDSQDESEIPMGHIGLVSPVESWEENWLFQKKRVQTQADPVAMLVPHPSADFKALIGDKDAEDTSDLSECSSAQSDEEIEKELEEAINNVVPRSPKGSEFENGLDRYRQPSDDVLYEENCVNTLSRNVDAPGSKIDERIDSKLIEDQSETKMNEKTAEDRVQSPSLKENKYDERKEVEMKFERFEIGNERTVQKSINAIREDLKKVEIERQMTNKVPKETKTENSTTNSDPSKVDKSSEFIVETSTSFTDLESSTVCSPRENDPDVPKTPTSTPTCSSLAEISLENPNDEETNVSREENVLNSLECAKKKLMEANGDTVEMFEDEEARTARQKADFHAEDIQQESEYTEHYDIATQRHLDSLTKTETFESTEKESSIEDEGSKCREAVASAKAESASHPPLQRKNSEEDVRFSTPPRPGTIAEREHRKWENAPPIENNPYSQENIQKRLWERQYSRRSSDIPGINSELPKSNGADLDVVLTPHEPDIRRFSRDYYINDSRATGSEKGRRSAASTSSRPSSSLSQGSSSTGMADQDQQDETQYRETESLLNRSNDVKSKVARWQNNIVESKYQTPVRQDDVTNETEKGKEKFSKKIECQKTWEDQRMEEILENERKNSKNEINAKLNNQENYENTVIETRKSNSEDNPRKIKRIDLKAYGFENEFSSNKTIKTSTPRVVNKLDLKSFGYDDGIRRTQSNIQLNSIGSDEFKPRFIRVANKSNLTRCNDYESDDCNMVESTRTSGDNNVTQSTEALHKFENESYNDFGLKAAKSVPNITKFYSNMSNHGDEEVENYNQNSYNELEVIKNGSVKNIANIYNLEKCNIKSSESSIDESENDTDNSSERGQTQQPLSNGKKKTSSDEEFDNKVLPMPSVRRLAEAFSKQTEHVSAPISKVKSSNMYKERSSTPEIQIVETPRQMHSLTARSLSKQFREGLRQIPNKMTSPPASHVTMEQPNIPENQTEVVQSKNDNALEDTSVILSGKLKSNIIFWEQMQKKS</sequence>
<feature type="compositionally biased region" description="Low complexity" evidence="2">
    <location>
        <begin position="785"/>
        <end position="795"/>
    </location>
</feature>
<feature type="compositionally biased region" description="Basic and acidic residues" evidence="2">
    <location>
        <begin position="881"/>
        <end position="890"/>
    </location>
</feature>
<feature type="compositionally biased region" description="Acidic residues" evidence="2">
    <location>
        <begin position="396"/>
        <end position="406"/>
    </location>
</feature>
<evidence type="ECO:0000313" key="4">
    <source>
        <dbReference type="Proteomes" id="UP001642520"/>
    </source>
</evidence>
<feature type="region of interest" description="Disordered" evidence="2">
    <location>
        <begin position="756"/>
        <end position="954"/>
    </location>
</feature>
<evidence type="ECO:0000313" key="3">
    <source>
        <dbReference type="EMBL" id="CAL7949945.1"/>
    </source>
</evidence>
<organism evidence="3 4">
    <name type="scientific">Xylocopa violacea</name>
    <name type="common">Violet carpenter bee</name>
    <name type="synonym">Apis violacea</name>
    <dbReference type="NCBI Taxonomy" id="135666"/>
    <lineage>
        <taxon>Eukaryota</taxon>
        <taxon>Metazoa</taxon>
        <taxon>Ecdysozoa</taxon>
        <taxon>Arthropoda</taxon>
        <taxon>Hexapoda</taxon>
        <taxon>Insecta</taxon>
        <taxon>Pterygota</taxon>
        <taxon>Neoptera</taxon>
        <taxon>Endopterygota</taxon>
        <taxon>Hymenoptera</taxon>
        <taxon>Apocrita</taxon>
        <taxon>Aculeata</taxon>
        <taxon>Apoidea</taxon>
        <taxon>Anthophila</taxon>
        <taxon>Apidae</taxon>
        <taxon>Xylocopa</taxon>
        <taxon>Xylocopa</taxon>
    </lineage>
</organism>
<evidence type="ECO:0000256" key="1">
    <source>
        <dbReference type="SAM" id="Coils"/>
    </source>
</evidence>
<evidence type="ECO:0000256" key="2">
    <source>
        <dbReference type="SAM" id="MobiDB-lite"/>
    </source>
</evidence>
<protein>
    <submittedName>
        <fullName evidence="3">Uncharacterized protein</fullName>
    </submittedName>
</protein>
<feature type="region of interest" description="Disordered" evidence="2">
    <location>
        <begin position="541"/>
        <end position="570"/>
    </location>
</feature>
<gene>
    <name evidence="3" type="ORF">XYLVIOL_LOCUS9682</name>
</gene>
<feature type="compositionally biased region" description="Basic and acidic residues" evidence="2">
    <location>
        <begin position="756"/>
        <end position="784"/>
    </location>
</feature>
<dbReference type="InterPro" id="IPR011011">
    <property type="entry name" value="Znf_FYVE_PHD"/>
</dbReference>
<dbReference type="SUPFAM" id="SSF57903">
    <property type="entry name" value="FYVE/PHD zinc finger"/>
    <property type="match status" value="1"/>
</dbReference>
<dbReference type="EMBL" id="CAXAJV020001300">
    <property type="protein sequence ID" value="CAL7949945.1"/>
    <property type="molecule type" value="Genomic_DNA"/>
</dbReference>
<feature type="coiled-coil region" evidence="1">
    <location>
        <begin position="1005"/>
        <end position="1032"/>
    </location>
</feature>
<dbReference type="Proteomes" id="UP001642520">
    <property type="component" value="Unassembled WGS sequence"/>
</dbReference>
<comment type="caution">
    <text evidence="3">The sequence shown here is derived from an EMBL/GenBank/DDBJ whole genome shotgun (WGS) entry which is preliminary data.</text>
</comment>
<proteinExistence type="predicted"/>
<feature type="region of interest" description="Disordered" evidence="2">
    <location>
        <begin position="386"/>
        <end position="406"/>
    </location>
</feature>
<feature type="compositionally biased region" description="Basic and acidic residues" evidence="2">
    <location>
        <begin position="843"/>
        <end position="857"/>
    </location>
</feature>
<name>A0ABP1P9L2_XYLVO</name>
<keyword evidence="4" id="KW-1185">Reference proteome</keyword>
<feature type="compositionally biased region" description="Polar residues" evidence="2">
    <location>
        <begin position="641"/>
        <end position="655"/>
    </location>
</feature>
<keyword evidence="1" id="KW-0175">Coiled coil</keyword>
<feature type="compositionally biased region" description="Acidic residues" evidence="2">
    <location>
        <begin position="1228"/>
        <end position="1238"/>
    </location>
</feature>
<feature type="compositionally biased region" description="Low complexity" evidence="2">
    <location>
        <begin position="666"/>
        <end position="675"/>
    </location>
</feature>
<feature type="region of interest" description="Disordered" evidence="2">
    <location>
        <begin position="608"/>
        <end position="675"/>
    </location>
</feature>
<feature type="compositionally biased region" description="Basic and acidic residues" evidence="2">
    <location>
        <begin position="608"/>
        <end position="620"/>
    </location>
</feature>
<feature type="compositionally biased region" description="Low complexity" evidence="2">
    <location>
        <begin position="908"/>
        <end position="928"/>
    </location>
</feature>
<reference evidence="3 4" key="1">
    <citation type="submission" date="2024-08" db="EMBL/GenBank/DDBJ databases">
        <authorList>
            <person name="Will J Nash"/>
            <person name="Angela Man"/>
            <person name="Seanna McTaggart"/>
            <person name="Kendall Baker"/>
            <person name="Tom Barker"/>
            <person name="Leah Catchpole"/>
            <person name="Alex Durrant"/>
            <person name="Karim Gharbi"/>
            <person name="Naomi Irish"/>
            <person name="Gemy Kaithakottil"/>
            <person name="Debby Ku"/>
            <person name="Aaliyah Providence"/>
            <person name="Felix Shaw"/>
            <person name="David Swarbreck"/>
            <person name="Chris Watkins"/>
            <person name="Ann M. McCartney"/>
            <person name="Giulio Formenti"/>
            <person name="Alice Mouton"/>
            <person name="Noel Vella"/>
            <person name="Bjorn M von Reumont"/>
            <person name="Adriana Vella"/>
            <person name="Wilfried Haerty"/>
        </authorList>
    </citation>
    <scope>NUCLEOTIDE SEQUENCE [LARGE SCALE GENOMIC DNA]</scope>
</reference>
<feature type="region of interest" description="Disordered" evidence="2">
    <location>
        <begin position="1224"/>
        <end position="1268"/>
    </location>
</feature>
<accession>A0ABP1P9L2</accession>